<evidence type="ECO:0000313" key="4">
    <source>
        <dbReference type="Proteomes" id="UP000305546"/>
    </source>
</evidence>
<comment type="caution">
    <text evidence="3">The sequence shown here is derived from an EMBL/GenBank/DDBJ whole genome shotgun (WGS) entry which is preliminary data.</text>
</comment>
<dbReference type="RefSeq" id="WP_139094937.1">
    <property type="nucleotide sequence ID" value="NZ_VDFW01000002.1"/>
</dbReference>
<evidence type="ECO:0008006" key="5">
    <source>
        <dbReference type="Google" id="ProtNLM"/>
    </source>
</evidence>
<dbReference type="OrthoDB" id="5193869at2"/>
<proteinExistence type="predicted"/>
<sequence length="158" mass="16499">MSSHGTDPEDVDATFAAIVADLRAEGVGEFVDEPAEPRADRIPPEPAPPPEPEPADPSWRGGGTTWEDTVFGEDPAEDEHYVPPEPPPLPRPGKGAFIVLLFFLVGLFLLIAPGLIGITQSLGTPLGILSLATALALLLLRVKQGPPDGADPSNGAQV</sequence>
<gene>
    <name evidence="3" type="ORF">FG385_02445</name>
</gene>
<accession>A0A5C4MBU1</accession>
<keyword evidence="2" id="KW-0472">Membrane</keyword>
<dbReference type="EMBL" id="VDFW01000002">
    <property type="protein sequence ID" value="TNC28992.1"/>
    <property type="molecule type" value="Genomic_DNA"/>
</dbReference>
<organism evidence="3 4">
    <name type="scientific">Amycolatopsis alkalitolerans</name>
    <dbReference type="NCBI Taxonomy" id="2547244"/>
    <lineage>
        <taxon>Bacteria</taxon>
        <taxon>Bacillati</taxon>
        <taxon>Actinomycetota</taxon>
        <taxon>Actinomycetes</taxon>
        <taxon>Pseudonocardiales</taxon>
        <taxon>Pseudonocardiaceae</taxon>
        <taxon>Amycolatopsis</taxon>
    </lineage>
</organism>
<evidence type="ECO:0000313" key="3">
    <source>
        <dbReference type="EMBL" id="TNC28992.1"/>
    </source>
</evidence>
<keyword evidence="4" id="KW-1185">Reference proteome</keyword>
<protein>
    <recommendedName>
        <fullName evidence="5">DUF308 domain-containing protein</fullName>
    </recommendedName>
</protein>
<keyword evidence="2" id="KW-0812">Transmembrane</keyword>
<feature type="transmembrane region" description="Helical" evidence="2">
    <location>
        <begin position="96"/>
        <end position="116"/>
    </location>
</feature>
<name>A0A5C4MBU1_9PSEU</name>
<evidence type="ECO:0000256" key="1">
    <source>
        <dbReference type="SAM" id="MobiDB-lite"/>
    </source>
</evidence>
<keyword evidence="2" id="KW-1133">Transmembrane helix</keyword>
<reference evidence="3 4" key="1">
    <citation type="submission" date="2019-06" db="EMBL/GenBank/DDBJ databases">
        <title>Amycolatopsis alkalitolerans sp. nov., isolated from Gastrodia elata Blume.</title>
        <authorList>
            <person name="Narsing Rao M.P."/>
            <person name="Li W.J."/>
        </authorList>
    </citation>
    <scope>NUCLEOTIDE SEQUENCE [LARGE SCALE GENOMIC DNA]</scope>
    <source>
        <strain evidence="3 4">SYSUP0005</strain>
    </source>
</reference>
<dbReference type="AlphaFoldDB" id="A0A5C4MBU1"/>
<feature type="region of interest" description="Disordered" evidence="1">
    <location>
        <begin position="26"/>
        <end position="88"/>
    </location>
</feature>
<evidence type="ECO:0000256" key="2">
    <source>
        <dbReference type="SAM" id="Phobius"/>
    </source>
</evidence>
<dbReference type="Proteomes" id="UP000305546">
    <property type="component" value="Unassembled WGS sequence"/>
</dbReference>
<feature type="transmembrane region" description="Helical" evidence="2">
    <location>
        <begin position="122"/>
        <end position="140"/>
    </location>
</feature>